<dbReference type="InterPro" id="IPR004244">
    <property type="entry name" value="Transposase_22"/>
</dbReference>
<dbReference type="Proteomes" id="UP001066276">
    <property type="component" value="Chromosome 5"/>
</dbReference>
<evidence type="ECO:0000256" key="2">
    <source>
        <dbReference type="SAM" id="MobiDB-lite"/>
    </source>
</evidence>
<dbReference type="PANTHER" id="PTHR11505">
    <property type="entry name" value="L1 TRANSPOSABLE ELEMENT-RELATED"/>
    <property type="match status" value="1"/>
</dbReference>
<feature type="compositionally biased region" description="Polar residues" evidence="2">
    <location>
        <begin position="27"/>
        <end position="36"/>
    </location>
</feature>
<gene>
    <name evidence="3" type="ORF">NDU88_007452</name>
</gene>
<evidence type="ECO:0000313" key="4">
    <source>
        <dbReference type="Proteomes" id="UP001066276"/>
    </source>
</evidence>
<evidence type="ECO:0000313" key="3">
    <source>
        <dbReference type="EMBL" id="KAJ1154709.1"/>
    </source>
</evidence>
<dbReference type="Gene3D" id="3.30.70.1820">
    <property type="entry name" value="L1 transposable element, RRM domain"/>
    <property type="match status" value="1"/>
</dbReference>
<evidence type="ECO:0000256" key="1">
    <source>
        <dbReference type="SAM" id="Coils"/>
    </source>
</evidence>
<dbReference type="EMBL" id="JANPWB010000009">
    <property type="protein sequence ID" value="KAJ1154709.1"/>
    <property type="molecule type" value="Genomic_DNA"/>
</dbReference>
<reference evidence="3" key="1">
    <citation type="journal article" date="2022" name="bioRxiv">
        <title>Sequencing and chromosome-scale assembly of the giantPleurodeles waltlgenome.</title>
        <authorList>
            <person name="Brown T."/>
            <person name="Elewa A."/>
            <person name="Iarovenko S."/>
            <person name="Subramanian E."/>
            <person name="Araus A.J."/>
            <person name="Petzold A."/>
            <person name="Susuki M."/>
            <person name="Suzuki K.-i.T."/>
            <person name="Hayashi T."/>
            <person name="Toyoda A."/>
            <person name="Oliveira C."/>
            <person name="Osipova E."/>
            <person name="Leigh N.D."/>
            <person name="Simon A."/>
            <person name="Yun M.H."/>
        </authorList>
    </citation>
    <scope>NUCLEOTIDE SEQUENCE</scope>
    <source>
        <strain evidence="3">20211129_DDA</strain>
        <tissue evidence="3">Liver</tissue>
    </source>
</reference>
<sequence length="487" mass="53112">MPNDKTASKHSRQLLFSEAIAQPKAMTAQTASQGHTSPPVDQPALDATDRILQEIASVGRRLEAMDLKITDLTLASSSIRTDITGFRETANNLDQRLSAVEDHIATTPDQEEELKSLKAKLTELEDRSRRDNVRFFGIPEQKEGSDIKTFLSSLLTNHFGIEFSPPPEFQRVHRIGPLHKASANKPRPIIACFLRHEQARQVISTAKARQPISLDGHEIRVAADFSRLTNDRRRAFLALRPQLRSLDIKYGLFEPALSGLPGAGGIAARDTSKERSGGSGSEAPSVWGEDSLLRTAGETGLTGPGGTGGGRVVAAWPGGAAGQGPSARMVLGPEAPDLTLTRRWGDLRIHRSPLTELGHRGRAGEMPSHQRRRHGIESIAGPGCCLPRWSVETLGSPARRWRGPRVFSGQTLVSPGAVWCQPNPWELCSEALSGGPALILELALGNRHDRPWRALLRDTGHIRIRHYITTRGTSRRVPGRCHSGKVA</sequence>
<protein>
    <recommendedName>
        <fullName evidence="5">L1 transposable element RRM domain-containing protein</fullName>
    </recommendedName>
</protein>
<comment type="caution">
    <text evidence="3">The sequence shown here is derived from an EMBL/GenBank/DDBJ whole genome shotgun (WGS) entry which is preliminary data.</text>
</comment>
<evidence type="ECO:0008006" key="5">
    <source>
        <dbReference type="Google" id="ProtNLM"/>
    </source>
</evidence>
<feature type="region of interest" description="Disordered" evidence="2">
    <location>
        <begin position="1"/>
        <end position="44"/>
    </location>
</feature>
<name>A0AAV7RPI4_PLEWA</name>
<feature type="coiled-coil region" evidence="1">
    <location>
        <begin position="107"/>
        <end position="134"/>
    </location>
</feature>
<keyword evidence="4" id="KW-1185">Reference proteome</keyword>
<accession>A0AAV7RPI4</accession>
<proteinExistence type="predicted"/>
<feature type="region of interest" description="Disordered" evidence="2">
    <location>
        <begin position="264"/>
        <end position="288"/>
    </location>
</feature>
<keyword evidence="1" id="KW-0175">Coiled coil</keyword>
<dbReference type="AlphaFoldDB" id="A0AAV7RPI4"/>
<organism evidence="3 4">
    <name type="scientific">Pleurodeles waltl</name>
    <name type="common">Iberian ribbed newt</name>
    <dbReference type="NCBI Taxonomy" id="8319"/>
    <lineage>
        <taxon>Eukaryota</taxon>
        <taxon>Metazoa</taxon>
        <taxon>Chordata</taxon>
        <taxon>Craniata</taxon>
        <taxon>Vertebrata</taxon>
        <taxon>Euteleostomi</taxon>
        <taxon>Amphibia</taxon>
        <taxon>Batrachia</taxon>
        <taxon>Caudata</taxon>
        <taxon>Salamandroidea</taxon>
        <taxon>Salamandridae</taxon>
        <taxon>Pleurodelinae</taxon>
        <taxon>Pleurodeles</taxon>
    </lineage>
</organism>